<proteinExistence type="predicted"/>
<keyword evidence="3" id="KW-1185">Reference proteome</keyword>
<evidence type="ECO:0000313" key="2">
    <source>
        <dbReference type="EMBL" id="CAD1469755.1"/>
    </source>
</evidence>
<gene>
    <name evidence="2" type="ORF">MHI_LOCUS151706</name>
</gene>
<evidence type="ECO:0000313" key="3">
    <source>
        <dbReference type="Proteomes" id="UP000752696"/>
    </source>
</evidence>
<dbReference type="OrthoDB" id="7616075at2759"/>
<reference evidence="2" key="1">
    <citation type="submission" date="2020-07" db="EMBL/GenBank/DDBJ databases">
        <authorList>
            <person name="Nazaruddin N."/>
        </authorList>
    </citation>
    <scope>NUCLEOTIDE SEQUENCE</scope>
</reference>
<comment type="caution">
    <text evidence="2">The sequence shown here is derived from an EMBL/GenBank/DDBJ whole genome shotgun (WGS) entry which is preliminary data.</text>
</comment>
<accession>A0A6V7GWG6</accession>
<feature type="compositionally biased region" description="Polar residues" evidence="1">
    <location>
        <begin position="1"/>
        <end position="16"/>
    </location>
</feature>
<feature type="non-terminal residue" evidence="2">
    <location>
        <position position="1"/>
    </location>
</feature>
<evidence type="ECO:0000256" key="1">
    <source>
        <dbReference type="SAM" id="MobiDB-lite"/>
    </source>
</evidence>
<name>A0A6V7GWG6_9HYME</name>
<feature type="compositionally biased region" description="Low complexity" evidence="1">
    <location>
        <begin position="136"/>
        <end position="146"/>
    </location>
</feature>
<dbReference type="EMBL" id="CAJDYZ010002909">
    <property type="protein sequence ID" value="CAD1469755.1"/>
    <property type="molecule type" value="Genomic_DNA"/>
</dbReference>
<protein>
    <submittedName>
        <fullName evidence="2">Uncharacterized protein</fullName>
    </submittedName>
</protein>
<dbReference type="Proteomes" id="UP000752696">
    <property type="component" value="Unassembled WGS sequence"/>
</dbReference>
<dbReference type="AlphaFoldDB" id="A0A6V7GWG6"/>
<feature type="compositionally biased region" description="Polar residues" evidence="1">
    <location>
        <begin position="221"/>
        <end position="234"/>
    </location>
</feature>
<sequence length="241" mass="26183">WTFQDNLVEQINSSGEQTKDDFPQPPPSTPTKARNLRSPSMVTPKAVRSSLAKSPETVGLKRSASPLQTTETENRNKKSPSSEDENVIKGKTAKSPINSNNSESKDLENRTARSPVSPSISNNVQLKNPEDKTTKSPISSRPPSSRLKNLEEKVAKSPTSSRPPSSVSLKSPEERAIKSPNSPRSPNSLRIKSPDKSSSQMSGKLSPKELRLPKLAPSPIPQETATLSEISTKISLPKLTE</sequence>
<feature type="compositionally biased region" description="Low complexity" evidence="1">
    <location>
        <begin position="157"/>
        <end position="170"/>
    </location>
</feature>
<feature type="compositionally biased region" description="Low complexity" evidence="1">
    <location>
        <begin position="179"/>
        <end position="188"/>
    </location>
</feature>
<organism evidence="2 3">
    <name type="scientific">Heterotrigona itama</name>
    <dbReference type="NCBI Taxonomy" id="395501"/>
    <lineage>
        <taxon>Eukaryota</taxon>
        <taxon>Metazoa</taxon>
        <taxon>Ecdysozoa</taxon>
        <taxon>Arthropoda</taxon>
        <taxon>Hexapoda</taxon>
        <taxon>Insecta</taxon>
        <taxon>Pterygota</taxon>
        <taxon>Neoptera</taxon>
        <taxon>Endopterygota</taxon>
        <taxon>Hymenoptera</taxon>
        <taxon>Apocrita</taxon>
        <taxon>Aculeata</taxon>
        <taxon>Apoidea</taxon>
        <taxon>Anthophila</taxon>
        <taxon>Apidae</taxon>
        <taxon>Heterotrigona</taxon>
    </lineage>
</organism>
<feature type="region of interest" description="Disordered" evidence="1">
    <location>
        <begin position="1"/>
        <end position="241"/>
    </location>
</feature>
<feature type="non-terminal residue" evidence="2">
    <location>
        <position position="241"/>
    </location>
</feature>
<feature type="compositionally biased region" description="Polar residues" evidence="1">
    <location>
        <begin position="112"/>
        <end position="126"/>
    </location>
</feature>